<evidence type="ECO:0008006" key="3">
    <source>
        <dbReference type="Google" id="ProtNLM"/>
    </source>
</evidence>
<reference evidence="1 2" key="1">
    <citation type="submission" date="2019-01" db="EMBL/GenBank/DDBJ databases">
        <title>Mucilaginibacter antarcticum sp. nov., isolated from antarctic soil.</title>
        <authorList>
            <person name="Yan Y.-Q."/>
            <person name="Du Z.-J."/>
        </authorList>
    </citation>
    <scope>NUCLEOTIDE SEQUENCE [LARGE SCALE GENOMIC DNA]</scope>
    <source>
        <strain evidence="1 2">F01003</strain>
    </source>
</reference>
<organism evidence="1 2">
    <name type="scientific">Mucilaginibacter gilvus</name>
    <dbReference type="NCBI Taxonomy" id="2305909"/>
    <lineage>
        <taxon>Bacteria</taxon>
        <taxon>Pseudomonadati</taxon>
        <taxon>Bacteroidota</taxon>
        <taxon>Sphingobacteriia</taxon>
        <taxon>Sphingobacteriales</taxon>
        <taxon>Sphingobacteriaceae</taxon>
        <taxon>Mucilaginibacter</taxon>
    </lineage>
</organism>
<dbReference type="Proteomes" id="UP000286701">
    <property type="component" value="Unassembled WGS sequence"/>
</dbReference>
<gene>
    <name evidence="1" type="ORF">EPL05_19015</name>
</gene>
<dbReference type="OrthoDB" id="797442at2"/>
<protein>
    <recommendedName>
        <fullName evidence="3">Lipocalin-like domain-containing protein</fullName>
    </recommendedName>
</protein>
<proteinExistence type="predicted"/>
<evidence type="ECO:0000313" key="2">
    <source>
        <dbReference type="Proteomes" id="UP000286701"/>
    </source>
</evidence>
<evidence type="ECO:0000313" key="1">
    <source>
        <dbReference type="EMBL" id="RWY49495.1"/>
    </source>
</evidence>
<accession>A0A3S3W6G1</accession>
<dbReference type="RefSeq" id="WP_128535567.1">
    <property type="nucleotide sequence ID" value="NZ_SBIW01000008.1"/>
</dbReference>
<dbReference type="PROSITE" id="PS51257">
    <property type="entry name" value="PROKAR_LIPOPROTEIN"/>
    <property type="match status" value="1"/>
</dbReference>
<name>A0A3S3W6G1_9SPHI</name>
<dbReference type="EMBL" id="SBIW01000008">
    <property type="protein sequence ID" value="RWY49495.1"/>
    <property type="molecule type" value="Genomic_DNA"/>
</dbReference>
<dbReference type="AlphaFoldDB" id="A0A3S3W6G1"/>
<comment type="caution">
    <text evidence="1">The sequence shown here is derived from an EMBL/GenBank/DDBJ whole genome shotgun (WGS) entry which is preliminary data.</text>
</comment>
<keyword evidence="2" id="KW-1185">Reference proteome</keyword>
<sequence length="131" mass="14467">MKKALLLVAIVIGLASCKKEKNAQVTPGLFGRWELAYVHGGLAPARAITNSGNMYQFNSDSTYVKYLENKVTASGKFSIKITEIRDTLKFGRITFTNPDYSDAWTETPQSIITGTSAADGPSYQYFKVRSK</sequence>